<dbReference type="GO" id="GO:0016538">
    <property type="term" value="F:cyclin-dependent protein serine/threonine kinase regulator activity"/>
    <property type="evidence" value="ECO:0007669"/>
    <property type="project" value="InterPro"/>
</dbReference>
<evidence type="ECO:0000256" key="1">
    <source>
        <dbReference type="ARBA" id="ARBA00006955"/>
    </source>
</evidence>
<comment type="similarity">
    <text evidence="1">Belongs to the cyclin family. Cyclin AB subfamily.</text>
</comment>
<evidence type="ECO:0000256" key="3">
    <source>
        <dbReference type="ARBA" id="ARBA00023127"/>
    </source>
</evidence>
<comment type="caution">
    <text evidence="6">The sequence shown here is derived from an EMBL/GenBank/DDBJ whole genome shotgun (WGS) entry which is preliminary data.</text>
</comment>
<dbReference type="GO" id="GO:0044772">
    <property type="term" value="P:mitotic cell cycle phase transition"/>
    <property type="evidence" value="ECO:0007669"/>
    <property type="project" value="InterPro"/>
</dbReference>
<proteinExistence type="inferred from homology"/>
<evidence type="ECO:0000259" key="5">
    <source>
        <dbReference type="SMART" id="SM01332"/>
    </source>
</evidence>
<reference evidence="6" key="1">
    <citation type="submission" date="2020-08" db="EMBL/GenBank/DDBJ databases">
        <title>Plant Genome Project.</title>
        <authorList>
            <person name="Zhang R.-G."/>
        </authorList>
    </citation>
    <scope>NUCLEOTIDE SEQUENCE</scope>
    <source>
        <strain evidence="6">WSP0</strain>
        <tissue evidence="6">Leaf</tissue>
    </source>
</reference>
<keyword evidence="4" id="KW-0131">Cell cycle</keyword>
<dbReference type="InterPro" id="IPR036915">
    <property type="entry name" value="Cyclin-like_sf"/>
</dbReference>
<organism evidence="6 7">
    <name type="scientific">Rhododendron griersonianum</name>
    <dbReference type="NCBI Taxonomy" id="479676"/>
    <lineage>
        <taxon>Eukaryota</taxon>
        <taxon>Viridiplantae</taxon>
        <taxon>Streptophyta</taxon>
        <taxon>Embryophyta</taxon>
        <taxon>Tracheophyta</taxon>
        <taxon>Spermatophyta</taxon>
        <taxon>Magnoliopsida</taxon>
        <taxon>eudicotyledons</taxon>
        <taxon>Gunneridae</taxon>
        <taxon>Pentapetalae</taxon>
        <taxon>asterids</taxon>
        <taxon>Ericales</taxon>
        <taxon>Ericaceae</taxon>
        <taxon>Ericoideae</taxon>
        <taxon>Rhodoreae</taxon>
        <taxon>Rhododendron</taxon>
    </lineage>
</organism>
<evidence type="ECO:0000256" key="4">
    <source>
        <dbReference type="ARBA" id="ARBA00023306"/>
    </source>
</evidence>
<dbReference type="Proteomes" id="UP000823749">
    <property type="component" value="Chromosome 9"/>
</dbReference>
<dbReference type="GO" id="GO:0051301">
    <property type="term" value="P:cell division"/>
    <property type="evidence" value="ECO:0007669"/>
    <property type="project" value="UniProtKB-KW"/>
</dbReference>
<evidence type="ECO:0000256" key="2">
    <source>
        <dbReference type="ARBA" id="ARBA00022618"/>
    </source>
</evidence>
<evidence type="ECO:0000313" key="7">
    <source>
        <dbReference type="Proteomes" id="UP000823749"/>
    </source>
</evidence>
<dbReference type="PIRSF" id="PIRSF001771">
    <property type="entry name" value="Cyclin_A_B_D_E"/>
    <property type="match status" value="1"/>
</dbReference>
<accession>A0AAV6ITJ6</accession>
<feature type="domain" description="Cyclin C-terminal" evidence="5">
    <location>
        <begin position="81"/>
        <end position="199"/>
    </location>
</feature>
<keyword evidence="7" id="KW-1185">Reference proteome</keyword>
<dbReference type="Pfam" id="PF02984">
    <property type="entry name" value="Cyclin_C"/>
    <property type="match status" value="1"/>
</dbReference>
<dbReference type="EMBL" id="JACTNZ010000009">
    <property type="protein sequence ID" value="KAG5532031.1"/>
    <property type="molecule type" value="Genomic_DNA"/>
</dbReference>
<sequence>MFLGVNLLDRFLSKGYFITERNLQIVGISCLALATRIEENQPFNSVRQKTFRVDCNTYSRCEVVAMEWLVQEVLNFQCFLPTIYNFLWFYLKAAKANKEVEKTAKYLAVVALLGHEQLSYWTSTVAAGLVVLASLASNQDASCDRVMETHLRTKEDDLPGCMKLELETSDPHPRDILLGSLLTSINNLFAEAQSRLKQPKQA</sequence>
<dbReference type="InterPro" id="IPR039361">
    <property type="entry name" value="Cyclin"/>
</dbReference>
<dbReference type="Gene3D" id="1.10.472.10">
    <property type="entry name" value="Cyclin-like"/>
    <property type="match status" value="2"/>
</dbReference>
<name>A0AAV6ITJ6_9ERIC</name>
<dbReference type="InterPro" id="IPR046965">
    <property type="entry name" value="Cyclin_A/B-like"/>
</dbReference>
<dbReference type="AlphaFoldDB" id="A0AAV6ITJ6"/>
<dbReference type="InterPro" id="IPR006671">
    <property type="entry name" value="Cyclin_N"/>
</dbReference>
<keyword evidence="2" id="KW-0132">Cell division</keyword>
<dbReference type="SMART" id="SM01332">
    <property type="entry name" value="Cyclin_C"/>
    <property type="match status" value="1"/>
</dbReference>
<keyword evidence="3" id="KW-0195">Cyclin</keyword>
<gene>
    <name evidence="6" type="ORF">RHGRI_026600</name>
</gene>
<evidence type="ECO:0000313" key="6">
    <source>
        <dbReference type="EMBL" id="KAG5532031.1"/>
    </source>
</evidence>
<dbReference type="PANTHER" id="PTHR10177">
    <property type="entry name" value="CYCLINS"/>
    <property type="match status" value="1"/>
</dbReference>
<dbReference type="SUPFAM" id="SSF47954">
    <property type="entry name" value="Cyclin-like"/>
    <property type="match status" value="2"/>
</dbReference>
<protein>
    <recommendedName>
        <fullName evidence="5">Cyclin C-terminal domain-containing protein</fullName>
    </recommendedName>
</protein>
<dbReference type="Pfam" id="PF00134">
    <property type="entry name" value="Cyclin_N"/>
    <property type="match status" value="1"/>
</dbReference>
<dbReference type="InterPro" id="IPR004367">
    <property type="entry name" value="Cyclin_C-dom"/>
</dbReference>